<sequence length="277" mass="29854">MYGMLTADRDLARAEIGTVTHFFADSVDGTRREPLPGAVNSVACWGDTATVRDEPARAAVTADGTRATPDAEGHDWGTVCPTDPDYRDKLLERLERVGAVGDVRLTTPGFPGASFCHCERCDREFAASDHEDRDTWRTAVIADFVAAAAERVEGDLLATLYPDPYPGNLRERAGVDPGSLAPFVDGFVVPLCGVGYGTTYWVESLARGFAHELEGLEPELTIQLSADGVDPDRLVGLTQQLEAHADAVVYGTYPADADTVKDVIRRVREGDTPSLTV</sequence>
<evidence type="ECO:0000313" key="1">
    <source>
        <dbReference type="EMBL" id="SIS11786.1"/>
    </source>
</evidence>
<dbReference type="RefSeq" id="WP_076610166.1">
    <property type="nucleotide sequence ID" value="NZ_FTNR01000012.1"/>
</dbReference>
<dbReference type="Proteomes" id="UP000185936">
    <property type="component" value="Unassembled WGS sequence"/>
</dbReference>
<dbReference type="OrthoDB" id="275247at2157"/>
<proteinExistence type="predicted"/>
<reference evidence="2" key="1">
    <citation type="submission" date="2017-01" db="EMBL/GenBank/DDBJ databases">
        <authorList>
            <person name="Varghese N."/>
            <person name="Submissions S."/>
        </authorList>
    </citation>
    <scope>NUCLEOTIDE SEQUENCE [LARGE SCALE GENOMIC DNA]</scope>
    <source>
        <strain evidence="2">type strain: HArc-</strain>
    </source>
</reference>
<keyword evidence="2" id="KW-1185">Reference proteome</keyword>
<name>A0A1N7GGZ6_9EURY</name>
<dbReference type="EMBL" id="FTNR01000012">
    <property type="protein sequence ID" value="SIS11786.1"/>
    <property type="molecule type" value="Genomic_DNA"/>
</dbReference>
<evidence type="ECO:0000313" key="2">
    <source>
        <dbReference type="Proteomes" id="UP000185936"/>
    </source>
</evidence>
<gene>
    <name evidence="1" type="ORF">SAMN05421752_11236</name>
</gene>
<accession>A0A1N7GGZ6</accession>
<protein>
    <submittedName>
        <fullName evidence="1">Uncharacterized protein</fullName>
    </submittedName>
</protein>
<organism evidence="1 2">
    <name type="scientific">Natronorubrum thiooxidans</name>
    <dbReference type="NCBI Taxonomy" id="308853"/>
    <lineage>
        <taxon>Archaea</taxon>
        <taxon>Methanobacteriati</taxon>
        <taxon>Methanobacteriota</taxon>
        <taxon>Stenosarchaea group</taxon>
        <taxon>Halobacteria</taxon>
        <taxon>Halobacteriales</taxon>
        <taxon>Natrialbaceae</taxon>
        <taxon>Natronorubrum</taxon>
    </lineage>
</organism>
<dbReference type="AlphaFoldDB" id="A0A1N7GGZ6"/>